<dbReference type="CDD" id="cd00293">
    <property type="entry name" value="USP-like"/>
    <property type="match status" value="2"/>
</dbReference>
<evidence type="ECO:0000256" key="1">
    <source>
        <dbReference type="ARBA" id="ARBA00008791"/>
    </source>
</evidence>
<comment type="similarity">
    <text evidence="1">Belongs to the universal stress protein A family.</text>
</comment>
<dbReference type="InterPro" id="IPR006016">
    <property type="entry name" value="UspA"/>
</dbReference>
<dbReference type="STRING" id="1513793.SAMN06296036_12681"/>
<dbReference type="PANTHER" id="PTHR46268:SF6">
    <property type="entry name" value="UNIVERSAL STRESS PROTEIN UP12"/>
    <property type="match status" value="1"/>
</dbReference>
<dbReference type="InterPro" id="IPR014729">
    <property type="entry name" value="Rossmann-like_a/b/a_fold"/>
</dbReference>
<gene>
    <name evidence="3" type="ORF">SAMN06296036_12681</name>
</gene>
<dbReference type="SUPFAM" id="SSF52402">
    <property type="entry name" value="Adenine nucleotide alpha hydrolases-like"/>
    <property type="match status" value="2"/>
</dbReference>
<keyword evidence="4" id="KW-1185">Reference proteome</keyword>
<reference evidence="4" key="1">
    <citation type="submission" date="2017-04" db="EMBL/GenBank/DDBJ databases">
        <authorList>
            <person name="Varghese N."/>
            <person name="Submissions S."/>
        </authorList>
    </citation>
    <scope>NUCLEOTIDE SEQUENCE [LARGE SCALE GENOMIC DNA]</scope>
    <source>
        <strain evidence="4">RKEM611</strain>
    </source>
</reference>
<evidence type="ECO:0000313" key="4">
    <source>
        <dbReference type="Proteomes" id="UP000192907"/>
    </source>
</evidence>
<dbReference type="Gene3D" id="3.40.50.620">
    <property type="entry name" value="HUPs"/>
    <property type="match status" value="2"/>
</dbReference>
<name>A0A1Y6CLA0_9BACT</name>
<dbReference type="Proteomes" id="UP000192907">
    <property type="component" value="Unassembled WGS sequence"/>
</dbReference>
<evidence type="ECO:0000313" key="3">
    <source>
        <dbReference type="EMBL" id="SMF71392.1"/>
    </source>
</evidence>
<dbReference type="OrthoDB" id="5242641at2"/>
<feature type="domain" description="UspA" evidence="2">
    <location>
        <begin position="160"/>
        <end position="298"/>
    </location>
</feature>
<dbReference type="AlphaFoldDB" id="A0A1Y6CLA0"/>
<dbReference type="EMBL" id="FWZT01000026">
    <property type="protein sequence ID" value="SMF71392.1"/>
    <property type="molecule type" value="Genomic_DNA"/>
</dbReference>
<organism evidence="3 4">
    <name type="scientific">Pseudobacteriovorax antillogorgiicola</name>
    <dbReference type="NCBI Taxonomy" id="1513793"/>
    <lineage>
        <taxon>Bacteria</taxon>
        <taxon>Pseudomonadati</taxon>
        <taxon>Bdellovibrionota</taxon>
        <taxon>Oligoflexia</taxon>
        <taxon>Oligoflexales</taxon>
        <taxon>Pseudobacteriovoracaceae</taxon>
        <taxon>Pseudobacteriovorax</taxon>
    </lineage>
</organism>
<dbReference type="Pfam" id="PF00582">
    <property type="entry name" value="Usp"/>
    <property type="match status" value="2"/>
</dbReference>
<evidence type="ECO:0000259" key="2">
    <source>
        <dbReference type="Pfam" id="PF00582"/>
    </source>
</evidence>
<sequence>MRQNRPRALLALSLSGNEDHVIRYAISLCERSDMDLELCHILPNTTPYVYESAYFPESLYPVKDPMIRQARAEDKMNEIMARFNSDCIVARTIRRGWFEDELVDLVDHHQASLIIVGRENDYRSIVKRMTSGLVSLVKTAHVPVLMVPRGLRQALSVESKIIVADSLTPMTSYSMSAAFNFVNHIPDSTVYHVHVCDELGNDLELIPPKQFEMVFAALSEGRDQEDLHGMIHHYVRMKMSERCPARDQYGNLGIHYEPVILFGRTAEEIPKFEAKVDADLLVVGYHQKSFLSGLLRGRQLPFQDQMKFPVPVLVMPRLSEQDASQFSLAA</sequence>
<proteinExistence type="inferred from homology"/>
<protein>
    <submittedName>
        <fullName evidence="3">Nucleotide-binding universal stress protein, UspA family</fullName>
    </submittedName>
</protein>
<accession>A0A1Y6CLA0</accession>
<dbReference type="PANTHER" id="PTHR46268">
    <property type="entry name" value="STRESS RESPONSE PROTEIN NHAX"/>
    <property type="match status" value="1"/>
</dbReference>
<dbReference type="RefSeq" id="WP_132324195.1">
    <property type="nucleotide sequence ID" value="NZ_FWZT01000026.1"/>
</dbReference>
<feature type="domain" description="UspA" evidence="2">
    <location>
        <begin position="7"/>
        <end position="148"/>
    </location>
</feature>